<dbReference type="Pfam" id="PF11250">
    <property type="entry name" value="FAF"/>
    <property type="match status" value="1"/>
</dbReference>
<comment type="caution">
    <text evidence="3">The sequence shown here is derived from an EMBL/GenBank/DDBJ whole genome shotgun (WGS) entry which is preliminary data.</text>
</comment>
<dbReference type="AlphaFoldDB" id="A0A5N6PEF4"/>
<proteinExistence type="predicted"/>
<dbReference type="Proteomes" id="UP000326396">
    <property type="component" value="Linkage Group LG13"/>
</dbReference>
<protein>
    <recommendedName>
        <fullName evidence="2">FAF domain-containing protein</fullName>
    </recommendedName>
</protein>
<keyword evidence="4" id="KW-1185">Reference proteome</keyword>
<organism evidence="3 4">
    <name type="scientific">Mikania micrantha</name>
    <name type="common">bitter vine</name>
    <dbReference type="NCBI Taxonomy" id="192012"/>
    <lineage>
        <taxon>Eukaryota</taxon>
        <taxon>Viridiplantae</taxon>
        <taxon>Streptophyta</taxon>
        <taxon>Embryophyta</taxon>
        <taxon>Tracheophyta</taxon>
        <taxon>Spermatophyta</taxon>
        <taxon>Magnoliopsida</taxon>
        <taxon>eudicotyledons</taxon>
        <taxon>Gunneridae</taxon>
        <taxon>Pentapetalae</taxon>
        <taxon>asterids</taxon>
        <taxon>campanulids</taxon>
        <taxon>Asterales</taxon>
        <taxon>Asteraceae</taxon>
        <taxon>Asteroideae</taxon>
        <taxon>Heliantheae alliance</taxon>
        <taxon>Eupatorieae</taxon>
        <taxon>Mikania</taxon>
    </lineage>
</organism>
<gene>
    <name evidence="3" type="ORF">E3N88_11429</name>
</gene>
<reference evidence="3 4" key="1">
    <citation type="submission" date="2019-05" db="EMBL/GenBank/DDBJ databases">
        <title>Mikania micrantha, genome provides insights into the molecular mechanism of rapid growth.</title>
        <authorList>
            <person name="Liu B."/>
        </authorList>
    </citation>
    <scope>NUCLEOTIDE SEQUENCE [LARGE SCALE GENOMIC DNA]</scope>
    <source>
        <strain evidence="3">NLD-2019</strain>
        <tissue evidence="3">Leaf</tissue>
    </source>
</reference>
<feature type="region of interest" description="Disordered" evidence="1">
    <location>
        <begin position="1"/>
        <end position="62"/>
    </location>
</feature>
<evidence type="ECO:0000313" key="4">
    <source>
        <dbReference type="Proteomes" id="UP000326396"/>
    </source>
</evidence>
<evidence type="ECO:0000313" key="3">
    <source>
        <dbReference type="EMBL" id="KAD6120158.1"/>
    </source>
</evidence>
<dbReference type="OrthoDB" id="1931928at2759"/>
<name>A0A5N6PEF4_9ASTR</name>
<feature type="compositionally biased region" description="Basic and acidic residues" evidence="1">
    <location>
        <begin position="24"/>
        <end position="33"/>
    </location>
</feature>
<dbReference type="EMBL" id="SZYD01000005">
    <property type="protein sequence ID" value="KAD6120158.1"/>
    <property type="molecule type" value="Genomic_DNA"/>
</dbReference>
<accession>A0A5N6PEF4</accession>
<dbReference type="InterPro" id="IPR046431">
    <property type="entry name" value="FAF_dom"/>
</dbReference>
<feature type="domain" description="FAF" evidence="2">
    <location>
        <begin position="109"/>
        <end position="160"/>
    </location>
</feature>
<feature type="compositionally biased region" description="Polar residues" evidence="1">
    <location>
        <begin position="1"/>
        <end position="23"/>
    </location>
</feature>
<evidence type="ECO:0000259" key="2">
    <source>
        <dbReference type="Pfam" id="PF11250"/>
    </source>
</evidence>
<evidence type="ECO:0000256" key="1">
    <source>
        <dbReference type="SAM" id="MobiDB-lite"/>
    </source>
</evidence>
<sequence length="181" mass="20296">MSFTADDSQSQPVGVNRSTTSQHIVKENKKQEGYDNQDNESVRERQDNGDSLQNPATLPETDLLGLGVEAEVNYDVTDAMATDNSKSELPISDDRNRVGDDDKHEVIYDFPPGLSTLNVNGRPRFELETVRENGRLQIFMVPNLSPQLVRSSARNGRLKMWLLNDDQLTGEKALPPVRRSI</sequence>